<dbReference type="EMBL" id="LVVZ01000010">
    <property type="protein sequence ID" value="OKL44857.1"/>
    <property type="molecule type" value="Genomic_DNA"/>
</dbReference>
<comment type="caution">
    <text evidence="3">The sequence shown here is derived from an EMBL/GenBank/DDBJ whole genome shotgun (WGS) entry which is preliminary data.</text>
</comment>
<sequence>MSQSNGVPWSRCQGGLVLQVRLTPKSFKDALEGLTRQADGKCYLAARVRAVPEKGAANKALTKLTAKTLGLPKSAISLESGSTSRIKTLRLEGNPDEIEAALRELLKN</sequence>
<evidence type="ECO:0000313" key="4">
    <source>
        <dbReference type="Proteomes" id="UP000185783"/>
    </source>
</evidence>
<dbReference type="PANTHER" id="PTHR13420">
    <property type="entry name" value="UPF0235 PROTEIN C15ORF40"/>
    <property type="match status" value="1"/>
</dbReference>
<dbReference type="SUPFAM" id="SSF69786">
    <property type="entry name" value="YggU-like"/>
    <property type="match status" value="1"/>
</dbReference>
<protein>
    <recommendedName>
        <fullName evidence="2">UPF0235 protein A3843_06055</fullName>
    </recommendedName>
</protein>
<dbReference type="Gene3D" id="3.30.1200.10">
    <property type="entry name" value="YggU-like"/>
    <property type="match status" value="1"/>
</dbReference>
<dbReference type="GO" id="GO:0005737">
    <property type="term" value="C:cytoplasm"/>
    <property type="evidence" value="ECO:0007669"/>
    <property type="project" value="TreeGrafter"/>
</dbReference>
<name>A0A1U7JJG5_9HYPH</name>
<gene>
    <name evidence="3" type="ORF">A3843_06055</name>
</gene>
<dbReference type="HAMAP" id="MF_00634">
    <property type="entry name" value="UPF0235"/>
    <property type="match status" value="1"/>
</dbReference>
<dbReference type="STRING" id="197461.A3843_06055"/>
<dbReference type="Proteomes" id="UP000185783">
    <property type="component" value="Unassembled WGS sequence"/>
</dbReference>
<dbReference type="Pfam" id="PF02594">
    <property type="entry name" value="DUF167"/>
    <property type="match status" value="1"/>
</dbReference>
<keyword evidence="4" id="KW-1185">Reference proteome</keyword>
<dbReference type="NCBIfam" id="NF002348">
    <property type="entry name" value="PRK01310.1"/>
    <property type="match status" value="1"/>
</dbReference>
<proteinExistence type="inferred from homology"/>
<dbReference type="SMART" id="SM01152">
    <property type="entry name" value="DUF167"/>
    <property type="match status" value="1"/>
</dbReference>
<evidence type="ECO:0000256" key="2">
    <source>
        <dbReference type="HAMAP-Rule" id="MF_00634"/>
    </source>
</evidence>
<dbReference type="InterPro" id="IPR036591">
    <property type="entry name" value="YggU-like_sf"/>
</dbReference>
<dbReference type="RefSeq" id="WP_036489139.1">
    <property type="nucleotide sequence ID" value="NZ_LVVZ01000010.1"/>
</dbReference>
<comment type="similarity">
    <text evidence="1 2">Belongs to the UPF0235 family.</text>
</comment>
<accession>A0A1U7JJG5</accession>
<dbReference type="NCBIfam" id="TIGR00251">
    <property type="entry name" value="DUF167 family protein"/>
    <property type="match status" value="1"/>
</dbReference>
<organism evidence="3 4">
    <name type="scientific">Pseudovibrio exalbescens</name>
    <dbReference type="NCBI Taxonomy" id="197461"/>
    <lineage>
        <taxon>Bacteria</taxon>
        <taxon>Pseudomonadati</taxon>
        <taxon>Pseudomonadota</taxon>
        <taxon>Alphaproteobacteria</taxon>
        <taxon>Hyphomicrobiales</taxon>
        <taxon>Stappiaceae</taxon>
        <taxon>Pseudovibrio</taxon>
    </lineage>
</organism>
<dbReference type="InterPro" id="IPR003746">
    <property type="entry name" value="DUF167"/>
</dbReference>
<dbReference type="AlphaFoldDB" id="A0A1U7JJG5"/>
<reference evidence="3 4" key="1">
    <citation type="submission" date="2016-03" db="EMBL/GenBank/DDBJ databases">
        <title>Genome sequence of Nesiotobacter sp. nov., a moderately halophilic alphaproteobacterium isolated from the Yellow Sea, China.</title>
        <authorList>
            <person name="Zhang G."/>
            <person name="Zhang R."/>
        </authorList>
    </citation>
    <scope>NUCLEOTIDE SEQUENCE [LARGE SCALE GENOMIC DNA]</scope>
    <source>
        <strain evidence="3 4">WB1-6</strain>
    </source>
</reference>
<evidence type="ECO:0000256" key="1">
    <source>
        <dbReference type="ARBA" id="ARBA00010364"/>
    </source>
</evidence>
<evidence type="ECO:0000313" key="3">
    <source>
        <dbReference type="EMBL" id="OKL44857.1"/>
    </source>
</evidence>
<dbReference type="PANTHER" id="PTHR13420:SF7">
    <property type="entry name" value="UPF0235 PROTEIN C15ORF40"/>
    <property type="match status" value="1"/>
</dbReference>